<dbReference type="RefSeq" id="WP_076004569.1">
    <property type="nucleotide sequence ID" value="NZ_CP018258.1"/>
</dbReference>
<evidence type="ECO:0000313" key="2">
    <source>
        <dbReference type="Proteomes" id="UP000185934"/>
    </source>
</evidence>
<protein>
    <submittedName>
        <fullName evidence="1">Uncharacterized protein</fullName>
    </submittedName>
</protein>
<reference evidence="2" key="1">
    <citation type="submission" date="2016-11" db="EMBL/GenBank/DDBJ databases">
        <title>Dehalogenimonas formicexedens sp. nov., a chlorinated alkane respiring bacterium isolated from contaminated groundwater.</title>
        <authorList>
            <person name="Key T.A."/>
            <person name="Bowman K.S."/>
            <person name="Lee I."/>
            <person name="Chun J."/>
            <person name="Albuquerque L."/>
            <person name="da Costa M.S."/>
            <person name="Rainey F.A."/>
            <person name="Moe W.M."/>
        </authorList>
    </citation>
    <scope>NUCLEOTIDE SEQUENCE [LARGE SCALE GENOMIC DNA]</scope>
    <source>
        <strain evidence="2">NSZ-14</strain>
    </source>
</reference>
<gene>
    <name evidence="1" type="ORF">Dform_01640</name>
</gene>
<proteinExistence type="predicted"/>
<dbReference type="OrthoDB" id="165356at2"/>
<dbReference type="EMBL" id="CP018258">
    <property type="protein sequence ID" value="APV44961.1"/>
    <property type="molecule type" value="Genomic_DNA"/>
</dbReference>
<dbReference type="Proteomes" id="UP000185934">
    <property type="component" value="Chromosome"/>
</dbReference>
<dbReference type="KEGG" id="dfo:Dform_01640"/>
<dbReference type="AlphaFoldDB" id="A0A1P8F910"/>
<sequence length="59" mass="7070">MMTLDFTPEERDLVLDILNNYKSDFRMEITDTSTPEYRKQLKQQETMLNSVIEKLEKAK</sequence>
<evidence type="ECO:0000313" key="1">
    <source>
        <dbReference type="EMBL" id="APV44961.1"/>
    </source>
</evidence>
<dbReference type="STRING" id="1839801.Dform_01640"/>
<name>A0A1P8F910_9CHLR</name>
<keyword evidence="2" id="KW-1185">Reference proteome</keyword>
<organism evidence="1 2">
    <name type="scientific">Dehalogenimonas formicexedens</name>
    <dbReference type="NCBI Taxonomy" id="1839801"/>
    <lineage>
        <taxon>Bacteria</taxon>
        <taxon>Bacillati</taxon>
        <taxon>Chloroflexota</taxon>
        <taxon>Dehalococcoidia</taxon>
        <taxon>Dehalococcoidales</taxon>
        <taxon>Dehalococcoidaceae</taxon>
        <taxon>Dehalogenimonas</taxon>
    </lineage>
</organism>
<accession>A0A1P8F910</accession>